<proteinExistence type="predicted"/>
<dbReference type="GeneID" id="108744413"/>
<keyword evidence="3" id="KW-1185">Reference proteome</keyword>
<dbReference type="PANTHER" id="PTHR22028:SF5">
    <property type="entry name" value="COILED-COIL DOMAIN-CONTAINING PROTEIN 191"/>
    <property type="match status" value="1"/>
</dbReference>
<dbReference type="OrthoDB" id="6256972at2759"/>
<dbReference type="InterPro" id="IPR052270">
    <property type="entry name" value="CACF_protein"/>
</dbReference>
<evidence type="ECO:0000313" key="4">
    <source>
        <dbReference type="RefSeq" id="XP_025832093.1"/>
    </source>
</evidence>
<dbReference type="AlphaFoldDB" id="A0A7F5R7Z2"/>
<evidence type="ECO:0000313" key="3">
    <source>
        <dbReference type="Proteomes" id="UP000192223"/>
    </source>
</evidence>
<sequence>MLSFDKINLFKKYNIPLDLMSPNENSGEVINSFQQKKDRTTSNDRADNYRNEILSCCYDEQQKINKQQRCIKFQQDIKWDDNEFWKNLPNPKETLNSIKPFNKPYKTALHQYPISNSNISKISSFKIQSIQKCVATPKEETCKSNSNNQKQNLKKYFNVWRKILLDKKEKIEKLNQRNDRKTKVNEFINNLEKKKAENKYYNKPLVEVKCKESRKLNDQMIKQNQGAEANSFSHRFKAQKEIIETQKVKLQEQAKLIEALRLGKLEEELQKSLDSTKINIREIFSKCSTKIKCKVAPIIFDENHKTICKFDLVSSKAPKIIKEMEQKAFERAVRREFILEKKKMLDEERKRLKELEIDNKKAQDEEARKKNMEAIKERRKRDLEIQKRRQRNKELYLSKLKIAENYHKKKLLRFGLECFKKLIQIKNGNNLKSKAFYKKILLRNTWKRWQKLVYDRDFEKSQIARQHYQNKLLQRSFRCWCRIYRLSIQNMQVAEDYYDYKLQAKAFKILLDYSCKMYVTNVTNLQKAQRHYRRRMLVHYFYLWITLPAVLHLERAKEEKKRKWREKVWEIVPDYKVPSD</sequence>
<dbReference type="PANTHER" id="PTHR22028">
    <property type="entry name" value="SFI1 SPINDLE BODY DOMAIN-CONTAINING PROTEIN-RELATED"/>
    <property type="match status" value="1"/>
</dbReference>
<keyword evidence="2" id="KW-0472">Membrane</keyword>
<keyword evidence="2" id="KW-0812">Transmembrane</keyword>
<name>A0A7F5R7Z2_AGRPL</name>
<protein>
    <submittedName>
        <fullName evidence="4">Coiled-coil domain-containing protein 191 isoform X1</fullName>
    </submittedName>
</protein>
<organism evidence="3 4">
    <name type="scientific">Agrilus planipennis</name>
    <name type="common">Emerald ash borer</name>
    <name type="synonym">Agrilus marcopoli</name>
    <dbReference type="NCBI Taxonomy" id="224129"/>
    <lineage>
        <taxon>Eukaryota</taxon>
        <taxon>Metazoa</taxon>
        <taxon>Ecdysozoa</taxon>
        <taxon>Arthropoda</taxon>
        <taxon>Hexapoda</taxon>
        <taxon>Insecta</taxon>
        <taxon>Pterygota</taxon>
        <taxon>Neoptera</taxon>
        <taxon>Endopterygota</taxon>
        <taxon>Coleoptera</taxon>
        <taxon>Polyphaga</taxon>
        <taxon>Elateriformia</taxon>
        <taxon>Buprestoidea</taxon>
        <taxon>Buprestidae</taxon>
        <taxon>Agrilinae</taxon>
        <taxon>Agrilus</taxon>
    </lineage>
</organism>
<dbReference type="Proteomes" id="UP000192223">
    <property type="component" value="Unplaced"/>
</dbReference>
<keyword evidence="1" id="KW-0175">Coiled coil</keyword>
<dbReference type="RefSeq" id="XP_025832093.1">
    <property type="nucleotide sequence ID" value="XM_025976308.1"/>
</dbReference>
<feature type="coiled-coil region" evidence="1">
    <location>
        <begin position="335"/>
        <end position="382"/>
    </location>
</feature>
<gene>
    <name evidence="4" type="primary">LOC108744413</name>
</gene>
<evidence type="ECO:0000256" key="1">
    <source>
        <dbReference type="SAM" id="Coils"/>
    </source>
</evidence>
<evidence type="ECO:0000256" key="2">
    <source>
        <dbReference type="SAM" id="Phobius"/>
    </source>
</evidence>
<dbReference type="FunCoup" id="A0A7F5R7Z2">
    <property type="interactions" value="42"/>
</dbReference>
<accession>A0A7F5R7Z2</accession>
<dbReference type="InParanoid" id="A0A7F5R7Z2"/>
<feature type="transmembrane region" description="Helical" evidence="2">
    <location>
        <begin position="536"/>
        <end position="553"/>
    </location>
</feature>
<reference evidence="4" key="1">
    <citation type="submission" date="2025-08" db="UniProtKB">
        <authorList>
            <consortium name="RefSeq"/>
        </authorList>
    </citation>
    <scope>IDENTIFICATION</scope>
    <source>
        <tissue evidence="4">Entire body</tissue>
    </source>
</reference>
<keyword evidence="2" id="KW-1133">Transmembrane helix</keyword>